<gene>
    <name evidence="1" type="ORF">V8G54_018075</name>
</gene>
<reference evidence="1 2" key="1">
    <citation type="journal article" date="2023" name="Life. Sci Alliance">
        <title>Evolutionary insights into 3D genome organization and epigenetic landscape of Vigna mungo.</title>
        <authorList>
            <person name="Junaid A."/>
            <person name="Singh B."/>
            <person name="Bhatia S."/>
        </authorList>
    </citation>
    <scope>NUCLEOTIDE SEQUENCE [LARGE SCALE GENOMIC DNA]</scope>
    <source>
        <strain evidence="1">Urdbean</strain>
    </source>
</reference>
<evidence type="ECO:0000313" key="2">
    <source>
        <dbReference type="Proteomes" id="UP001374535"/>
    </source>
</evidence>
<sequence length="116" mass="12705">MNNIGKTSPLQKMKESLLFNTTTEKLVYTPLISLGKRLLFSNESTIQELKVVQSLLISPSFPVFTPTLPSFLMAATNASLKSAALFANRTTVGCDAASENSTWSELSSPFPDTRSW</sequence>
<accession>A0AAQ3RU79</accession>
<organism evidence="1 2">
    <name type="scientific">Vigna mungo</name>
    <name type="common">Black gram</name>
    <name type="synonym">Phaseolus mungo</name>
    <dbReference type="NCBI Taxonomy" id="3915"/>
    <lineage>
        <taxon>Eukaryota</taxon>
        <taxon>Viridiplantae</taxon>
        <taxon>Streptophyta</taxon>
        <taxon>Embryophyta</taxon>
        <taxon>Tracheophyta</taxon>
        <taxon>Spermatophyta</taxon>
        <taxon>Magnoliopsida</taxon>
        <taxon>eudicotyledons</taxon>
        <taxon>Gunneridae</taxon>
        <taxon>Pentapetalae</taxon>
        <taxon>rosids</taxon>
        <taxon>fabids</taxon>
        <taxon>Fabales</taxon>
        <taxon>Fabaceae</taxon>
        <taxon>Papilionoideae</taxon>
        <taxon>50 kb inversion clade</taxon>
        <taxon>NPAAA clade</taxon>
        <taxon>indigoferoid/millettioid clade</taxon>
        <taxon>Phaseoleae</taxon>
        <taxon>Vigna</taxon>
    </lineage>
</organism>
<name>A0AAQ3RU79_VIGMU</name>
<dbReference type="AlphaFoldDB" id="A0AAQ3RU79"/>
<evidence type="ECO:0000313" key="1">
    <source>
        <dbReference type="EMBL" id="WVZ04729.1"/>
    </source>
</evidence>
<dbReference type="EMBL" id="CP144695">
    <property type="protein sequence ID" value="WVZ04729.1"/>
    <property type="molecule type" value="Genomic_DNA"/>
</dbReference>
<proteinExistence type="predicted"/>
<dbReference type="Proteomes" id="UP001374535">
    <property type="component" value="Chromosome 6"/>
</dbReference>
<keyword evidence="2" id="KW-1185">Reference proteome</keyword>
<protein>
    <submittedName>
        <fullName evidence="1">Uncharacterized protein</fullName>
    </submittedName>
</protein>